<accession>A0A086T2A2</accession>
<feature type="region of interest" description="Disordered" evidence="5">
    <location>
        <begin position="92"/>
        <end position="123"/>
    </location>
</feature>
<dbReference type="Proteomes" id="UP000029964">
    <property type="component" value="Unassembled WGS sequence"/>
</dbReference>
<dbReference type="GO" id="GO:0005737">
    <property type="term" value="C:cytoplasm"/>
    <property type="evidence" value="ECO:0007669"/>
    <property type="project" value="TreeGrafter"/>
</dbReference>
<keyword evidence="3" id="KW-0378">Hydrolase</keyword>
<dbReference type="InterPro" id="IPR000340">
    <property type="entry name" value="Dual-sp_phosphatase_cat-dom"/>
</dbReference>
<feature type="region of interest" description="Disordered" evidence="5">
    <location>
        <begin position="207"/>
        <end position="244"/>
    </location>
</feature>
<evidence type="ECO:0000259" key="7">
    <source>
        <dbReference type="PROSITE" id="PS50056"/>
    </source>
</evidence>
<evidence type="ECO:0000256" key="5">
    <source>
        <dbReference type="SAM" id="MobiDB-lite"/>
    </source>
</evidence>
<dbReference type="InterPro" id="IPR000387">
    <property type="entry name" value="Tyr_Pase_dom"/>
</dbReference>
<dbReference type="InterPro" id="IPR020422">
    <property type="entry name" value="TYR_PHOSPHATASE_DUAL_dom"/>
</dbReference>
<evidence type="ECO:0000256" key="3">
    <source>
        <dbReference type="ARBA" id="ARBA00022801"/>
    </source>
</evidence>
<evidence type="ECO:0000259" key="6">
    <source>
        <dbReference type="PROSITE" id="PS50054"/>
    </source>
</evidence>
<sequence>MPAIAQIDDSLFIGSIRSSKEADILIDNGITAIVSLQDAGAVTKNPGNPNVVPSERHLEVHCQDNSTMDLIGLLPKVCKFIDNELFGVTPRSTGYEQEAKGPPGQLPSPDTPGTETAHSPGPRRGRVLIHCSQGLSRAPAVAIGYLMRHRREGLHSILARMKHKRDIRPRDTFLEQLQLWETLGYWPWEDERGEVPKREYGKYLQELSRKVDGMRAPPPSDEDGSPRQDRESGGGLIRGCDVQDSYRDYFQV</sequence>
<dbReference type="OrthoDB" id="10252009at2759"/>
<name>A0A086T2A2_HAPC1</name>
<gene>
    <name evidence="8" type="ORF">ACRE_057390</name>
</gene>
<organism evidence="8 9">
    <name type="scientific">Hapsidospora chrysogenum (strain ATCC 11550 / CBS 779.69 / DSM 880 / IAM 14645 / JCM 23072 / IMI 49137)</name>
    <name type="common">Acremonium chrysogenum</name>
    <dbReference type="NCBI Taxonomy" id="857340"/>
    <lineage>
        <taxon>Eukaryota</taxon>
        <taxon>Fungi</taxon>
        <taxon>Dikarya</taxon>
        <taxon>Ascomycota</taxon>
        <taxon>Pezizomycotina</taxon>
        <taxon>Sordariomycetes</taxon>
        <taxon>Hypocreomycetidae</taxon>
        <taxon>Hypocreales</taxon>
        <taxon>Bionectriaceae</taxon>
        <taxon>Hapsidospora</taxon>
    </lineage>
</organism>
<dbReference type="PROSITE" id="PS50056">
    <property type="entry name" value="TYR_PHOSPHATASE_2"/>
    <property type="match status" value="1"/>
</dbReference>
<protein>
    <recommendedName>
        <fullName evidence="2">protein-tyrosine-phosphatase</fullName>
        <ecNumber evidence="2">3.1.3.48</ecNumber>
    </recommendedName>
</protein>
<keyword evidence="9" id="KW-1185">Reference proteome</keyword>
<keyword evidence="4" id="KW-0904">Protein phosphatase</keyword>
<dbReference type="GO" id="GO:0004725">
    <property type="term" value="F:protein tyrosine phosphatase activity"/>
    <property type="evidence" value="ECO:0007669"/>
    <property type="project" value="UniProtKB-EC"/>
</dbReference>
<comment type="similarity">
    <text evidence="1">Belongs to the protein-tyrosine phosphatase family. Non-receptor class dual specificity subfamily.</text>
</comment>
<dbReference type="SUPFAM" id="SSF52799">
    <property type="entry name" value="(Phosphotyrosine protein) phosphatases II"/>
    <property type="match status" value="1"/>
</dbReference>
<evidence type="ECO:0000313" key="9">
    <source>
        <dbReference type="Proteomes" id="UP000029964"/>
    </source>
</evidence>
<dbReference type="Gene3D" id="3.90.190.10">
    <property type="entry name" value="Protein tyrosine phosphatase superfamily"/>
    <property type="match status" value="1"/>
</dbReference>
<evidence type="ECO:0000256" key="2">
    <source>
        <dbReference type="ARBA" id="ARBA00013064"/>
    </source>
</evidence>
<dbReference type="HOGENOM" id="CLU_027074_2_0_1"/>
<reference evidence="9" key="1">
    <citation type="journal article" date="2014" name="Genome Announc.">
        <title>Genome sequence and annotation of Acremonium chrysogenum, producer of the beta-lactam antibiotic cephalosporin C.</title>
        <authorList>
            <person name="Terfehr D."/>
            <person name="Dahlmann T.A."/>
            <person name="Specht T."/>
            <person name="Zadra I."/>
            <person name="Kuernsteiner H."/>
            <person name="Kueck U."/>
        </authorList>
    </citation>
    <scope>NUCLEOTIDE SEQUENCE [LARGE SCALE GENOMIC DNA]</scope>
    <source>
        <strain evidence="9">ATCC 11550 / CBS 779.69 / DSM 880 / IAM 14645 / JCM 23072 / IMI 49137</strain>
    </source>
</reference>
<dbReference type="EC" id="3.1.3.48" evidence="2"/>
<dbReference type="CDD" id="cd14498">
    <property type="entry name" value="DSP"/>
    <property type="match status" value="1"/>
</dbReference>
<dbReference type="AlphaFoldDB" id="A0A086T2A2"/>
<comment type="caution">
    <text evidence="8">The sequence shown here is derived from an EMBL/GenBank/DDBJ whole genome shotgun (WGS) entry which is preliminary data.</text>
</comment>
<dbReference type="GO" id="GO:0043409">
    <property type="term" value="P:negative regulation of MAPK cascade"/>
    <property type="evidence" value="ECO:0007669"/>
    <property type="project" value="TreeGrafter"/>
</dbReference>
<dbReference type="PANTHER" id="PTHR10159">
    <property type="entry name" value="DUAL SPECIFICITY PROTEIN PHOSPHATASE"/>
    <property type="match status" value="1"/>
</dbReference>
<dbReference type="InterPro" id="IPR029021">
    <property type="entry name" value="Prot-tyrosine_phosphatase-like"/>
</dbReference>
<feature type="domain" description="Tyrosine-protein phosphatase" evidence="6">
    <location>
        <begin position="3"/>
        <end position="186"/>
    </location>
</feature>
<evidence type="ECO:0000256" key="4">
    <source>
        <dbReference type="ARBA" id="ARBA00022912"/>
    </source>
</evidence>
<dbReference type="Pfam" id="PF00782">
    <property type="entry name" value="DSPc"/>
    <property type="match status" value="1"/>
</dbReference>
<dbReference type="SMART" id="SM00195">
    <property type="entry name" value="DSPc"/>
    <property type="match status" value="1"/>
</dbReference>
<feature type="domain" description="Tyrosine specific protein phosphatases" evidence="7">
    <location>
        <begin position="119"/>
        <end position="165"/>
    </location>
</feature>
<evidence type="ECO:0000313" key="8">
    <source>
        <dbReference type="EMBL" id="KFH43484.1"/>
    </source>
</evidence>
<dbReference type="STRING" id="857340.A0A086T2A2"/>
<dbReference type="PROSITE" id="PS50054">
    <property type="entry name" value="TYR_PHOSPHATASE_DUAL"/>
    <property type="match status" value="1"/>
</dbReference>
<proteinExistence type="inferred from homology"/>
<dbReference type="EMBL" id="JPKY01000068">
    <property type="protein sequence ID" value="KFH43484.1"/>
    <property type="molecule type" value="Genomic_DNA"/>
</dbReference>
<dbReference type="PANTHER" id="PTHR10159:SF529">
    <property type="entry name" value="TYROSINE-PROTEIN PHOSPHATASE DOMAIN-CONTAINING PROTEIN"/>
    <property type="match status" value="1"/>
</dbReference>
<evidence type="ECO:0000256" key="1">
    <source>
        <dbReference type="ARBA" id="ARBA00008601"/>
    </source>
</evidence>